<dbReference type="SUPFAM" id="SSF51735">
    <property type="entry name" value="NAD(P)-binding Rossmann-fold domains"/>
    <property type="match status" value="1"/>
</dbReference>
<dbReference type="PRINTS" id="PR00080">
    <property type="entry name" value="SDRFAMILY"/>
</dbReference>
<protein>
    <submittedName>
        <fullName evidence="4">Short-chain dehydrogenase</fullName>
    </submittedName>
</protein>
<organism evidence="4 5">
    <name type="scientific">Gemmobacter nanjingensis</name>
    <dbReference type="NCBI Taxonomy" id="488454"/>
    <lineage>
        <taxon>Bacteria</taxon>
        <taxon>Pseudomonadati</taxon>
        <taxon>Pseudomonadota</taxon>
        <taxon>Alphaproteobacteria</taxon>
        <taxon>Rhodobacterales</taxon>
        <taxon>Paracoccaceae</taxon>
        <taxon>Gemmobacter</taxon>
    </lineage>
</organism>
<dbReference type="PROSITE" id="PS00061">
    <property type="entry name" value="ADH_SHORT"/>
    <property type="match status" value="1"/>
</dbReference>
<comment type="caution">
    <text evidence="4">The sequence shown here is derived from an EMBL/GenBank/DDBJ whole genome shotgun (WGS) entry which is preliminary data.</text>
</comment>
<evidence type="ECO:0000256" key="3">
    <source>
        <dbReference type="RuleBase" id="RU000363"/>
    </source>
</evidence>
<dbReference type="InterPro" id="IPR036291">
    <property type="entry name" value="NAD(P)-bd_dom_sf"/>
</dbReference>
<sequence>MDEPRRVAMISGASRGLGHAIAQDLLARGWCISAGMRNPVVPDHPDCLVCPYDALQPQTGEAWLAATLAHFGRVDGLVLNAGIHSSTPVLEAGMDELDRLLEVNLKAPLRLAQTVWPALAAPPVGRIVVISSLSGKRIKSRASGLYGISKHAVSGLAAALRQEGRDCGLRVTEVCPSFIATDMGLGAAGGRVDSERLTRPEDVARIVGMALELPPSASVSTIPVHYDVEDCF</sequence>
<dbReference type="Gene3D" id="3.40.50.720">
    <property type="entry name" value="NAD(P)-binding Rossmann-like Domain"/>
    <property type="match status" value="1"/>
</dbReference>
<dbReference type="EMBL" id="BMYI01000007">
    <property type="protein sequence ID" value="GHC25226.1"/>
    <property type="molecule type" value="Genomic_DNA"/>
</dbReference>
<dbReference type="PANTHER" id="PTHR44196:SF1">
    <property type="entry name" value="DEHYDROGENASE_REDUCTASE SDR FAMILY MEMBER 7B"/>
    <property type="match status" value="1"/>
</dbReference>
<reference evidence="5" key="1">
    <citation type="journal article" date="2019" name="Int. J. Syst. Evol. Microbiol.">
        <title>The Global Catalogue of Microorganisms (GCM) 10K type strain sequencing project: providing services to taxonomists for standard genome sequencing and annotation.</title>
        <authorList>
            <consortium name="The Broad Institute Genomics Platform"/>
            <consortium name="The Broad Institute Genome Sequencing Center for Infectious Disease"/>
            <person name="Wu L."/>
            <person name="Ma J."/>
        </authorList>
    </citation>
    <scope>NUCLEOTIDE SEQUENCE [LARGE SCALE GENOMIC DNA]</scope>
    <source>
        <strain evidence="5">KCTC 23298</strain>
    </source>
</reference>
<dbReference type="InterPro" id="IPR020904">
    <property type="entry name" value="Sc_DH/Rdtase_CS"/>
</dbReference>
<dbReference type="PRINTS" id="PR00081">
    <property type="entry name" value="GDHRDH"/>
</dbReference>
<evidence type="ECO:0000313" key="5">
    <source>
        <dbReference type="Proteomes" id="UP000658305"/>
    </source>
</evidence>
<name>A0ABQ3FJ35_9RHOB</name>
<dbReference type="PANTHER" id="PTHR44196">
    <property type="entry name" value="DEHYDROGENASE/REDUCTASE SDR FAMILY MEMBER 7B"/>
    <property type="match status" value="1"/>
</dbReference>
<evidence type="ECO:0000256" key="1">
    <source>
        <dbReference type="ARBA" id="ARBA00006484"/>
    </source>
</evidence>
<keyword evidence="5" id="KW-1185">Reference proteome</keyword>
<evidence type="ECO:0000313" key="4">
    <source>
        <dbReference type="EMBL" id="GHC25226.1"/>
    </source>
</evidence>
<proteinExistence type="inferred from homology"/>
<dbReference type="Pfam" id="PF00106">
    <property type="entry name" value="adh_short"/>
    <property type="match status" value="1"/>
</dbReference>
<keyword evidence="2" id="KW-0560">Oxidoreductase</keyword>
<dbReference type="Proteomes" id="UP000658305">
    <property type="component" value="Unassembled WGS sequence"/>
</dbReference>
<evidence type="ECO:0000256" key="2">
    <source>
        <dbReference type="ARBA" id="ARBA00023002"/>
    </source>
</evidence>
<gene>
    <name evidence="4" type="ORF">GCM10007291_26180</name>
</gene>
<dbReference type="InterPro" id="IPR002347">
    <property type="entry name" value="SDR_fam"/>
</dbReference>
<dbReference type="RefSeq" id="WP_189381279.1">
    <property type="nucleotide sequence ID" value="NZ_BMYI01000007.1"/>
</dbReference>
<comment type="similarity">
    <text evidence="1 3">Belongs to the short-chain dehydrogenases/reductases (SDR) family.</text>
</comment>
<accession>A0ABQ3FJ35</accession>